<dbReference type="Pfam" id="PF13532">
    <property type="entry name" value="2OG-FeII_Oxy_2"/>
    <property type="match status" value="1"/>
</dbReference>
<feature type="compositionally biased region" description="Basic and acidic residues" evidence="1">
    <location>
        <begin position="49"/>
        <end position="61"/>
    </location>
</feature>
<dbReference type="HOGENOM" id="CLU_026011_1_0_1"/>
<feature type="compositionally biased region" description="Polar residues" evidence="1">
    <location>
        <begin position="31"/>
        <end position="41"/>
    </location>
</feature>
<dbReference type="Gene3D" id="2.60.120.590">
    <property type="entry name" value="Alpha-ketoglutarate-dependent dioxygenase AlkB-like"/>
    <property type="match status" value="1"/>
</dbReference>
<dbReference type="InterPro" id="IPR037151">
    <property type="entry name" value="AlkB-like_sf"/>
</dbReference>
<dbReference type="InterPro" id="IPR005123">
    <property type="entry name" value="Oxoglu/Fe-dep_dioxygenase_dom"/>
</dbReference>
<dbReference type="GO" id="GO:0051213">
    <property type="term" value="F:dioxygenase activity"/>
    <property type="evidence" value="ECO:0007669"/>
    <property type="project" value="InterPro"/>
</dbReference>
<gene>
    <name evidence="3" type="ORF">M408DRAFT_327846</name>
</gene>
<dbReference type="AlphaFoldDB" id="A0A0C2XPN3"/>
<reference evidence="4" key="2">
    <citation type="submission" date="2015-01" db="EMBL/GenBank/DDBJ databases">
        <title>Evolutionary Origins and Diversification of the Mycorrhizal Mutualists.</title>
        <authorList>
            <consortium name="DOE Joint Genome Institute"/>
            <consortium name="Mycorrhizal Genomics Consortium"/>
            <person name="Kohler A."/>
            <person name="Kuo A."/>
            <person name="Nagy L.G."/>
            <person name="Floudas D."/>
            <person name="Copeland A."/>
            <person name="Barry K.W."/>
            <person name="Cichocki N."/>
            <person name="Veneault-Fourrey C."/>
            <person name="LaButti K."/>
            <person name="Lindquist E.A."/>
            <person name="Lipzen A."/>
            <person name="Lundell T."/>
            <person name="Morin E."/>
            <person name="Murat C."/>
            <person name="Riley R."/>
            <person name="Ohm R."/>
            <person name="Sun H."/>
            <person name="Tunlid A."/>
            <person name="Henrissat B."/>
            <person name="Grigoriev I.V."/>
            <person name="Hibbett D.S."/>
            <person name="Martin F."/>
        </authorList>
    </citation>
    <scope>NUCLEOTIDE SEQUENCE [LARGE SCALE GENOMIC DNA]</scope>
    <source>
        <strain evidence="4">MAFF 305830</strain>
    </source>
</reference>
<feature type="region of interest" description="Disordered" evidence="1">
    <location>
        <begin position="96"/>
        <end position="120"/>
    </location>
</feature>
<dbReference type="EMBL" id="KN824283">
    <property type="protein sequence ID" value="KIM30927.1"/>
    <property type="molecule type" value="Genomic_DNA"/>
</dbReference>
<dbReference type="InterPro" id="IPR027450">
    <property type="entry name" value="AlkB-like"/>
</dbReference>
<reference evidence="3 4" key="1">
    <citation type="submission" date="2014-04" db="EMBL/GenBank/DDBJ databases">
        <authorList>
            <consortium name="DOE Joint Genome Institute"/>
            <person name="Kuo A."/>
            <person name="Zuccaro A."/>
            <person name="Kohler A."/>
            <person name="Nagy L.G."/>
            <person name="Floudas D."/>
            <person name="Copeland A."/>
            <person name="Barry K.W."/>
            <person name="Cichocki N."/>
            <person name="Veneault-Fourrey C."/>
            <person name="LaButti K."/>
            <person name="Lindquist E.A."/>
            <person name="Lipzen A."/>
            <person name="Lundell T."/>
            <person name="Morin E."/>
            <person name="Murat C."/>
            <person name="Sun H."/>
            <person name="Tunlid A."/>
            <person name="Henrissat B."/>
            <person name="Grigoriev I.V."/>
            <person name="Hibbett D.S."/>
            <person name="Martin F."/>
            <person name="Nordberg H.P."/>
            <person name="Cantor M.N."/>
            <person name="Hua S.X."/>
        </authorList>
    </citation>
    <scope>NUCLEOTIDE SEQUENCE [LARGE SCALE GENOMIC DNA]</scope>
    <source>
        <strain evidence="3 4">MAFF 305830</strain>
    </source>
</reference>
<evidence type="ECO:0000256" key="1">
    <source>
        <dbReference type="SAM" id="MobiDB-lite"/>
    </source>
</evidence>
<evidence type="ECO:0000313" key="3">
    <source>
        <dbReference type="EMBL" id="KIM30927.1"/>
    </source>
</evidence>
<dbReference type="OrthoDB" id="545910at2759"/>
<organism evidence="3 4">
    <name type="scientific">Serendipita vermifera MAFF 305830</name>
    <dbReference type="NCBI Taxonomy" id="933852"/>
    <lineage>
        <taxon>Eukaryota</taxon>
        <taxon>Fungi</taxon>
        <taxon>Dikarya</taxon>
        <taxon>Basidiomycota</taxon>
        <taxon>Agaricomycotina</taxon>
        <taxon>Agaricomycetes</taxon>
        <taxon>Sebacinales</taxon>
        <taxon>Serendipitaceae</taxon>
        <taxon>Serendipita</taxon>
    </lineage>
</organism>
<proteinExistence type="predicted"/>
<sequence>MINDTSLSQEALLGALADAGGSIERAAKALNSRQEQSGSTSHNKRKRAHDLDGWITNEKRPGATSPRKLATVPESKPDGSLISGYTPLAPICIDSDSDAEQGAQGGGPLVSSANTDQSSVGRTKVPLMTVLKQAPTSTKSAPKLVPRTLGTPELVAKHTPCTLHLSILPPELACRLFYAMLKEAASWTRNKWWLFDRLVESPHRTSFYARNLAEESDDDMKEAARYWYNGRPSPMPNNFLPEMEEACEIIEKTVNEEILKRGKLFPAEWQTTPDHPWKANVAAANCYTGSKETVGYHSDQLTYLGPCPTIASLSLGTTRVFRLREVVPHSEKEERNAQTFNIPVTHNSLTIMHASCQERFKHTIPPQQTIDAFKPAFPPPTVGELENTASDIMPPDISRINITFRFYRPDFAAKTIPKCHCGIPTVLRPDMKRRESGMISEWEQTSRMRYFWMCYSGAQNEGKGCSFFQTLDMEREGRGCHATSVSLSGS</sequence>
<feature type="compositionally biased region" description="Polar residues" evidence="1">
    <location>
        <begin position="111"/>
        <end position="120"/>
    </location>
</feature>
<name>A0A0C2XPN3_SERVB</name>
<dbReference type="Proteomes" id="UP000054097">
    <property type="component" value="Unassembled WGS sequence"/>
</dbReference>
<dbReference type="PANTHER" id="PTHR31212">
    <property type="entry name" value="ALPHA-KETOGLUTARATE-DEPENDENT DIOXYGENASE ALKB HOMOLOG 3"/>
    <property type="match status" value="1"/>
</dbReference>
<dbReference type="GO" id="GO:0006307">
    <property type="term" value="P:DNA alkylation repair"/>
    <property type="evidence" value="ECO:0007669"/>
    <property type="project" value="InterPro"/>
</dbReference>
<dbReference type="PROSITE" id="PS51471">
    <property type="entry name" value="FE2OG_OXY"/>
    <property type="match status" value="1"/>
</dbReference>
<accession>A0A0C2XPN3</accession>
<keyword evidence="4" id="KW-1185">Reference proteome</keyword>
<evidence type="ECO:0000259" key="2">
    <source>
        <dbReference type="PROSITE" id="PS51471"/>
    </source>
</evidence>
<feature type="domain" description="Fe2OG dioxygenase" evidence="2">
    <location>
        <begin position="278"/>
        <end position="408"/>
    </location>
</feature>
<dbReference type="InterPro" id="IPR032854">
    <property type="entry name" value="ALKBH3"/>
</dbReference>
<feature type="region of interest" description="Disordered" evidence="1">
    <location>
        <begin position="28"/>
        <end position="80"/>
    </location>
</feature>
<evidence type="ECO:0000313" key="4">
    <source>
        <dbReference type="Proteomes" id="UP000054097"/>
    </source>
</evidence>
<protein>
    <recommendedName>
        <fullName evidence="2">Fe2OG dioxygenase domain-containing protein</fullName>
    </recommendedName>
</protein>
<dbReference type="SUPFAM" id="SSF51197">
    <property type="entry name" value="Clavaminate synthase-like"/>
    <property type="match status" value="1"/>
</dbReference>
<dbReference type="STRING" id="933852.A0A0C2XPN3"/>
<dbReference type="PANTHER" id="PTHR31212:SF4">
    <property type="entry name" value="ALPHA-KETOGLUTARATE-DEPENDENT DIOXYGENASE ALKB HOMOLOG 3"/>
    <property type="match status" value="1"/>
</dbReference>